<evidence type="ECO:0000313" key="3">
    <source>
        <dbReference type="Proteomes" id="UP000253410"/>
    </source>
</evidence>
<dbReference type="Proteomes" id="UP000253410">
    <property type="component" value="Unassembled WGS sequence"/>
</dbReference>
<gene>
    <name evidence="2" type="ORF">DF182_02275</name>
</gene>
<dbReference type="RefSeq" id="WP_113614058.1">
    <property type="nucleotide sequence ID" value="NZ_QFFJ01000001.1"/>
</dbReference>
<protein>
    <submittedName>
        <fullName evidence="2">Epimerase</fullName>
    </submittedName>
</protein>
<dbReference type="SUPFAM" id="SSF51735">
    <property type="entry name" value="NAD(P)-binding Rossmann-fold domains"/>
    <property type="match status" value="1"/>
</dbReference>
<organism evidence="2 3">
    <name type="scientific">Chitinophaga flava</name>
    <dbReference type="NCBI Taxonomy" id="2259036"/>
    <lineage>
        <taxon>Bacteria</taxon>
        <taxon>Pseudomonadati</taxon>
        <taxon>Bacteroidota</taxon>
        <taxon>Chitinophagia</taxon>
        <taxon>Chitinophagales</taxon>
        <taxon>Chitinophagaceae</taxon>
        <taxon>Chitinophaga</taxon>
    </lineage>
</organism>
<dbReference type="EMBL" id="QFFJ01000001">
    <property type="protein sequence ID" value="RBL91463.1"/>
    <property type="molecule type" value="Genomic_DNA"/>
</dbReference>
<dbReference type="InterPro" id="IPR001509">
    <property type="entry name" value="Epimerase_deHydtase"/>
</dbReference>
<proteinExistence type="predicted"/>
<evidence type="ECO:0000259" key="1">
    <source>
        <dbReference type="Pfam" id="PF01370"/>
    </source>
</evidence>
<comment type="caution">
    <text evidence="2">The sequence shown here is derived from an EMBL/GenBank/DDBJ whole genome shotgun (WGS) entry which is preliminary data.</text>
</comment>
<keyword evidence="3" id="KW-1185">Reference proteome</keyword>
<dbReference type="Pfam" id="PF01370">
    <property type="entry name" value="Epimerase"/>
    <property type="match status" value="1"/>
</dbReference>
<evidence type="ECO:0000313" key="2">
    <source>
        <dbReference type="EMBL" id="RBL91463.1"/>
    </source>
</evidence>
<feature type="domain" description="NAD-dependent epimerase/dehydratase" evidence="1">
    <location>
        <begin position="30"/>
        <end position="197"/>
    </location>
</feature>
<dbReference type="OrthoDB" id="9785845at2"/>
<sequence length="339" mass="36772">MSENIQAAVETLLQPSAALVAEMAALEGDILILGVGGKIGPSLAKLAKQAIDKSGVPRKVIGVSRLTEPGLKEQLEQDGIETIAADLMNEEDLAALPDVKNVLYLAGTKFGTTGKEAFTWAMNTYLPGRVAEKYRNSRIVVYSTGNVYPLTPVLAGGADESMAPAPVGEYGQSCLGRERVFQHFSGKYNTPLLVYRLNYANDLQYGVLLEIAKSVRDGKPIDLRMGHVNVIWQGDANEMALRSFTHCAVPAKLLNITGPETAPVRWIAGEFGKIFGKAPVFLHEEEATALLSNAAESFRLFGYPKVSLKEMIGLTAAWMEQGGRTISKATHFQEREGQF</sequence>
<dbReference type="InterPro" id="IPR036291">
    <property type="entry name" value="NAD(P)-bd_dom_sf"/>
</dbReference>
<dbReference type="Gene3D" id="3.40.50.720">
    <property type="entry name" value="NAD(P)-binding Rossmann-like Domain"/>
    <property type="match status" value="1"/>
</dbReference>
<dbReference type="AlphaFoldDB" id="A0A365XYP9"/>
<reference evidence="2 3" key="1">
    <citation type="submission" date="2018-05" db="EMBL/GenBank/DDBJ databases">
        <title>Chitinophaga sp. K3CV102501T nov., isolated from isolated from a monsoon evergreen broad-leaved forest soil.</title>
        <authorList>
            <person name="Lv Y."/>
        </authorList>
    </citation>
    <scope>NUCLEOTIDE SEQUENCE [LARGE SCALE GENOMIC DNA]</scope>
    <source>
        <strain evidence="2 3">GDMCC 1.1325</strain>
    </source>
</reference>
<accession>A0A365XYP9</accession>
<name>A0A365XYP9_9BACT</name>